<gene>
    <name evidence="2" type="ORF">SDC9_05224</name>
</gene>
<dbReference type="InterPro" id="IPR038690">
    <property type="entry name" value="NusG_2_sf"/>
</dbReference>
<keyword evidence="1" id="KW-0812">Transmembrane</keyword>
<feature type="transmembrane region" description="Helical" evidence="1">
    <location>
        <begin position="12"/>
        <end position="31"/>
    </location>
</feature>
<dbReference type="Gene3D" id="2.60.320.10">
    <property type="entry name" value="N-utilization substance G protein NusG, insert domain"/>
    <property type="match status" value="1"/>
</dbReference>
<protein>
    <submittedName>
        <fullName evidence="2">Uncharacterized protein</fullName>
    </submittedName>
</protein>
<keyword evidence="1" id="KW-1133">Transmembrane helix</keyword>
<dbReference type="Pfam" id="PF07009">
    <property type="entry name" value="NusG_II"/>
    <property type="match status" value="1"/>
</dbReference>
<reference evidence="2" key="1">
    <citation type="submission" date="2019-08" db="EMBL/GenBank/DDBJ databases">
        <authorList>
            <person name="Kucharzyk K."/>
            <person name="Murdoch R.W."/>
            <person name="Higgins S."/>
            <person name="Loffler F."/>
        </authorList>
    </citation>
    <scope>NUCLEOTIDE SEQUENCE</scope>
</reference>
<proteinExistence type="predicted"/>
<keyword evidence="1" id="KW-0472">Membrane</keyword>
<comment type="caution">
    <text evidence="2">The sequence shown here is derived from an EMBL/GenBank/DDBJ whole genome shotgun (WGS) entry which is preliminary data.</text>
</comment>
<organism evidence="2">
    <name type="scientific">bioreactor metagenome</name>
    <dbReference type="NCBI Taxonomy" id="1076179"/>
    <lineage>
        <taxon>unclassified sequences</taxon>
        <taxon>metagenomes</taxon>
        <taxon>ecological metagenomes</taxon>
    </lineage>
</organism>
<dbReference type="AlphaFoldDB" id="A0A644SYE6"/>
<dbReference type="CDD" id="cd09910">
    <property type="entry name" value="NGN-insert_like"/>
    <property type="match status" value="1"/>
</dbReference>
<accession>A0A644SYE6</accession>
<sequence length="128" mass="13603">MKKKLPRVKVLDIVIAAIGLGLVLLSVSLVYSNSRGRLMVHISGAEGEWLQPLDRPAVIEVPGPLGITVVHIENNSVHIEKSPCPNQTCVAAGDISAANLWIACLPNNVFVNIEGADDPLEALDASSF</sequence>
<dbReference type="EMBL" id="VSSQ01000010">
    <property type="protein sequence ID" value="MPL59669.1"/>
    <property type="molecule type" value="Genomic_DNA"/>
</dbReference>
<evidence type="ECO:0000256" key="1">
    <source>
        <dbReference type="SAM" id="Phobius"/>
    </source>
</evidence>
<evidence type="ECO:0000313" key="2">
    <source>
        <dbReference type="EMBL" id="MPL59669.1"/>
    </source>
</evidence>
<name>A0A644SYE6_9ZZZZ</name>